<dbReference type="Proteomes" id="UP000023795">
    <property type="component" value="Unassembled WGS sequence"/>
</dbReference>
<evidence type="ECO:0000313" key="14">
    <source>
        <dbReference type="Proteomes" id="UP000023795"/>
    </source>
</evidence>
<sequence>MPSCIYHRGNYLGFTLIEFIVTIVVMSVLASIAIPTVVDQLKKYESQRVATTISSLLRISKQDAMIYRNTITLCIADEQGKCVANNGTVLLSFIDKNNNHHFDEGVDVIRERAPLKLRYGIVQLRVSLSKTYVNFKASNGNPIGYMGHIRYCPSDNNVQNMFKVSFNKVGIIKVKPYKEEKTGC</sequence>
<evidence type="ECO:0000256" key="4">
    <source>
        <dbReference type="ARBA" id="ARBA00022481"/>
    </source>
</evidence>
<proteinExistence type="inferred from homology"/>
<comment type="subcellular location">
    <subcellularLocation>
        <location evidence="1">Cell inner membrane</location>
        <topology evidence="1">Single-pass membrane protein</topology>
    </subcellularLocation>
</comment>
<dbReference type="OrthoDB" id="6658040at2"/>
<dbReference type="RefSeq" id="WP_009767190.1">
    <property type="nucleotide sequence ID" value="NZ_ANIN01000001.1"/>
</dbReference>
<evidence type="ECO:0000256" key="9">
    <source>
        <dbReference type="ARBA" id="ARBA00025772"/>
    </source>
</evidence>
<dbReference type="Gene3D" id="3.30.700.10">
    <property type="entry name" value="Glycoprotein, Type 4 Pilin"/>
    <property type="match status" value="1"/>
</dbReference>
<dbReference type="InterPro" id="IPR045584">
    <property type="entry name" value="Pilin-like"/>
</dbReference>
<dbReference type="PATRIC" id="fig|1230338.3.peg.690"/>
<keyword evidence="14" id="KW-1185">Reference proteome</keyword>
<dbReference type="AlphaFoldDB" id="L2F8Y6"/>
<evidence type="ECO:0000256" key="11">
    <source>
        <dbReference type="SAM" id="Phobius"/>
    </source>
</evidence>
<comment type="similarity">
    <text evidence="9">Belongs to the GSP H family.</text>
</comment>
<dbReference type="Pfam" id="PF12019">
    <property type="entry name" value="GspH"/>
    <property type="match status" value="1"/>
</dbReference>
<evidence type="ECO:0000259" key="12">
    <source>
        <dbReference type="Pfam" id="PF12019"/>
    </source>
</evidence>
<feature type="transmembrane region" description="Helical" evidence="11">
    <location>
        <begin position="12"/>
        <end position="38"/>
    </location>
</feature>
<keyword evidence="6 11" id="KW-0812">Transmembrane</keyword>
<keyword evidence="5" id="KW-0997">Cell inner membrane</keyword>
<dbReference type="NCBIfam" id="TIGR02532">
    <property type="entry name" value="IV_pilin_GFxxxE"/>
    <property type="match status" value="1"/>
</dbReference>
<name>L2F8Y6_9GAMM</name>
<dbReference type="Pfam" id="PF07963">
    <property type="entry name" value="N_methyl"/>
    <property type="match status" value="1"/>
</dbReference>
<feature type="domain" description="General secretion pathway GspH" evidence="12">
    <location>
        <begin position="50"/>
        <end position="165"/>
    </location>
</feature>
<dbReference type="SUPFAM" id="SSF54523">
    <property type="entry name" value="Pili subunits"/>
    <property type="match status" value="1"/>
</dbReference>
<evidence type="ECO:0000256" key="6">
    <source>
        <dbReference type="ARBA" id="ARBA00022692"/>
    </source>
</evidence>
<evidence type="ECO:0000256" key="10">
    <source>
        <dbReference type="ARBA" id="ARBA00030775"/>
    </source>
</evidence>
<dbReference type="GO" id="GO:0005886">
    <property type="term" value="C:plasma membrane"/>
    <property type="evidence" value="ECO:0007669"/>
    <property type="project" value="UniProtKB-SubCell"/>
</dbReference>
<organism evidence="13 14">
    <name type="scientific">Moraxella macacae 0408225</name>
    <dbReference type="NCBI Taxonomy" id="1230338"/>
    <lineage>
        <taxon>Bacteria</taxon>
        <taxon>Pseudomonadati</taxon>
        <taxon>Pseudomonadota</taxon>
        <taxon>Gammaproteobacteria</taxon>
        <taxon>Moraxellales</taxon>
        <taxon>Moraxellaceae</taxon>
        <taxon>Moraxella</taxon>
    </lineage>
</organism>
<dbReference type="GO" id="GO:0015628">
    <property type="term" value="P:protein secretion by the type II secretion system"/>
    <property type="evidence" value="ECO:0007669"/>
    <property type="project" value="InterPro"/>
</dbReference>
<accession>L2F8Y6</accession>
<dbReference type="eggNOG" id="COG4970">
    <property type="taxonomic scope" value="Bacteria"/>
</dbReference>
<keyword evidence="4" id="KW-0488">Methylation</keyword>
<evidence type="ECO:0000256" key="5">
    <source>
        <dbReference type="ARBA" id="ARBA00022519"/>
    </source>
</evidence>
<comment type="caution">
    <text evidence="13">The sequence shown here is derived from an EMBL/GenBank/DDBJ whole genome shotgun (WGS) entry which is preliminary data.</text>
</comment>
<dbReference type="InterPro" id="IPR012902">
    <property type="entry name" value="N_methyl_site"/>
</dbReference>
<protein>
    <recommendedName>
        <fullName evidence="2">Type II secretion system protein H</fullName>
    </recommendedName>
    <alternativeName>
        <fullName evidence="10">General secretion pathway protein H</fullName>
    </alternativeName>
</protein>
<keyword evidence="7 11" id="KW-1133">Transmembrane helix</keyword>
<evidence type="ECO:0000256" key="3">
    <source>
        <dbReference type="ARBA" id="ARBA00022475"/>
    </source>
</evidence>
<keyword evidence="8 11" id="KW-0472">Membrane</keyword>
<evidence type="ECO:0000256" key="1">
    <source>
        <dbReference type="ARBA" id="ARBA00004377"/>
    </source>
</evidence>
<reference evidence="13 14" key="1">
    <citation type="journal article" date="2013" name="Genome Announc.">
        <title>Genome Sequence of Moraxella macacae 0408225, a Novel Bacterial Species Isolated from a Cynomolgus Macaque with Epistaxis.</title>
        <authorList>
            <person name="Ladner J.T."/>
            <person name="Whitehouse C.A."/>
            <person name="Koroleva G.I."/>
            <person name="Palacios G.F."/>
        </authorList>
    </citation>
    <scope>NUCLEOTIDE SEQUENCE [LARGE SCALE GENOMIC DNA]</scope>
    <source>
        <strain evidence="13 14">0408225</strain>
    </source>
</reference>
<evidence type="ECO:0000256" key="8">
    <source>
        <dbReference type="ARBA" id="ARBA00023136"/>
    </source>
</evidence>
<keyword evidence="3" id="KW-1003">Cell membrane</keyword>
<evidence type="ECO:0000256" key="7">
    <source>
        <dbReference type="ARBA" id="ARBA00022989"/>
    </source>
</evidence>
<dbReference type="EMBL" id="ANIN01000001">
    <property type="protein sequence ID" value="ELA09370.1"/>
    <property type="molecule type" value="Genomic_DNA"/>
</dbReference>
<dbReference type="GO" id="GO:0015627">
    <property type="term" value="C:type II protein secretion system complex"/>
    <property type="evidence" value="ECO:0007669"/>
    <property type="project" value="InterPro"/>
</dbReference>
<dbReference type="STRING" id="1230338.MOMA_03170"/>
<evidence type="ECO:0000256" key="2">
    <source>
        <dbReference type="ARBA" id="ARBA00021549"/>
    </source>
</evidence>
<gene>
    <name evidence="13" type="ORF">MOMA_03170</name>
</gene>
<dbReference type="InterPro" id="IPR022346">
    <property type="entry name" value="T2SS_GspH"/>
</dbReference>
<evidence type="ECO:0000313" key="13">
    <source>
        <dbReference type="EMBL" id="ELA09370.1"/>
    </source>
</evidence>